<proteinExistence type="predicted"/>
<evidence type="ECO:0000313" key="2">
    <source>
        <dbReference type="Proteomes" id="UP000613974"/>
    </source>
</evidence>
<reference evidence="2" key="1">
    <citation type="submission" date="2023-07" db="EMBL/GenBank/DDBJ databases">
        <title>Whole genome shotgun sequence of Streptomyces nojiriensis NBRC 13794.</title>
        <authorList>
            <person name="Komaki H."/>
            <person name="Tamura T."/>
        </authorList>
    </citation>
    <scope>NUCLEOTIDE SEQUENCE [LARGE SCALE GENOMIC DNA]</scope>
    <source>
        <strain evidence="2">NBRC 13794</strain>
    </source>
</reference>
<keyword evidence="2" id="KW-1185">Reference proteome</keyword>
<comment type="caution">
    <text evidence="1">The sequence shown here is derived from an EMBL/GenBank/DDBJ whole genome shotgun (WGS) entry which is preliminary data.</text>
</comment>
<organism evidence="1 2">
    <name type="scientific">Streptomyces nojiriensis</name>
    <dbReference type="NCBI Taxonomy" id="66374"/>
    <lineage>
        <taxon>Bacteria</taxon>
        <taxon>Bacillati</taxon>
        <taxon>Actinomycetota</taxon>
        <taxon>Actinomycetes</taxon>
        <taxon>Kitasatosporales</taxon>
        <taxon>Streptomycetaceae</taxon>
        <taxon>Streptomyces</taxon>
    </lineage>
</organism>
<dbReference type="Proteomes" id="UP000613974">
    <property type="component" value="Unassembled WGS sequence"/>
</dbReference>
<accession>A0ABQ3SJD2</accession>
<gene>
    <name evidence="1" type="ORF">Snoj_20400</name>
</gene>
<sequence>MAVIGKYAESYWRDTWLPGLTTDGAAAAVRVAAGPAELCGAATDGPTDAARTAVRPTASAASLRGVRVDVLNGTSELVGRERRPGTGPGDRHRPWWVCMFEVRGASES</sequence>
<protein>
    <submittedName>
        <fullName evidence="1">Uncharacterized protein</fullName>
    </submittedName>
</protein>
<dbReference type="EMBL" id="BNEC01000003">
    <property type="protein sequence ID" value="GHI68122.1"/>
    <property type="molecule type" value="Genomic_DNA"/>
</dbReference>
<evidence type="ECO:0000313" key="1">
    <source>
        <dbReference type="EMBL" id="GHI68122.1"/>
    </source>
</evidence>
<name>A0ABQ3SJD2_9ACTN</name>